<dbReference type="Pfam" id="PF02361">
    <property type="entry name" value="CbiQ"/>
    <property type="match status" value="1"/>
</dbReference>
<keyword evidence="3 5" id="KW-1133">Transmembrane helix</keyword>
<dbReference type="InterPro" id="IPR003339">
    <property type="entry name" value="ABC/ECF_trnsptr_transmembrane"/>
</dbReference>
<feature type="transmembrane region" description="Helical" evidence="5">
    <location>
        <begin position="67"/>
        <end position="89"/>
    </location>
</feature>
<evidence type="ECO:0000256" key="1">
    <source>
        <dbReference type="ARBA" id="ARBA00004141"/>
    </source>
</evidence>
<dbReference type="AlphaFoldDB" id="A0A839TYX6"/>
<proteinExistence type="predicted"/>
<keyword evidence="4 5" id="KW-0472">Membrane</keyword>
<name>A0A839TYX6_9BACL</name>
<evidence type="ECO:0000256" key="2">
    <source>
        <dbReference type="ARBA" id="ARBA00022692"/>
    </source>
</evidence>
<accession>A0A839TYX6</accession>
<evidence type="ECO:0000256" key="4">
    <source>
        <dbReference type="ARBA" id="ARBA00023136"/>
    </source>
</evidence>
<dbReference type="CDD" id="cd16914">
    <property type="entry name" value="EcfT"/>
    <property type="match status" value="1"/>
</dbReference>
<dbReference type="GO" id="GO:0005886">
    <property type="term" value="C:plasma membrane"/>
    <property type="evidence" value="ECO:0007669"/>
    <property type="project" value="TreeGrafter"/>
</dbReference>
<dbReference type="RefSeq" id="WP_183584054.1">
    <property type="nucleotide sequence ID" value="NZ_JACHXJ010000004.1"/>
</dbReference>
<dbReference type="PANTHER" id="PTHR33514">
    <property type="entry name" value="PROTEIN ABCI12, CHLOROPLASTIC"/>
    <property type="match status" value="1"/>
</dbReference>
<comment type="caution">
    <text evidence="6">The sequence shown here is derived from an EMBL/GenBank/DDBJ whole genome shotgun (WGS) entry which is preliminary data.</text>
</comment>
<organism evidence="6 7">
    <name type="scientific">Paenibacillus rhizosphaerae</name>
    <dbReference type="NCBI Taxonomy" id="297318"/>
    <lineage>
        <taxon>Bacteria</taxon>
        <taxon>Bacillati</taxon>
        <taxon>Bacillota</taxon>
        <taxon>Bacilli</taxon>
        <taxon>Bacillales</taxon>
        <taxon>Paenibacillaceae</taxon>
        <taxon>Paenibacillus</taxon>
    </lineage>
</organism>
<keyword evidence="2 5" id="KW-0812">Transmembrane</keyword>
<evidence type="ECO:0000256" key="3">
    <source>
        <dbReference type="ARBA" id="ARBA00022989"/>
    </source>
</evidence>
<protein>
    <submittedName>
        <fullName evidence="6">Energy-coupling factor transport system permease protein</fullName>
    </submittedName>
</protein>
<reference evidence="6 7" key="1">
    <citation type="submission" date="2020-08" db="EMBL/GenBank/DDBJ databases">
        <title>Genomic Encyclopedia of Type Strains, Phase III (KMG-III): the genomes of soil and plant-associated and newly described type strains.</title>
        <authorList>
            <person name="Whitman W."/>
        </authorList>
    </citation>
    <scope>NUCLEOTIDE SEQUENCE [LARGE SCALE GENOMIC DNA]</scope>
    <source>
        <strain evidence="6 7">CECT 5831</strain>
    </source>
</reference>
<comment type="subcellular location">
    <subcellularLocation>
        <location evidence="1">Membrane</location>
        <topology evidence="1">Multi-pass membrane protein</topology>
    </subcellularLocation>
</comment>
<gene>
    <name evidence="6" type="ORF">FHS19_004562</name>
</gene>
<dbReference type="EMBL" id="JACHXJ010000004">
    <property type="protein sequence ID" value="MBB3129857.1"/>
    <property type="molecule type" value="Genomic_DNA"/>
</dbReference>
<dbReference type="Proteomes" id="UP000517523">
    <property type="component" value="Unassembled WGS sequence"/>
</dbReference>
<evidence type="ECO:0000313" key="7">
    <source>
        <dbReference type="Proteomes" id="UP000517523"/>
    </source>
</evidence>
<evidence type="ECO:0000256" key="5">
    <source>
        <dbReference type="SAM" id="Phobius"/>
    </source>
</evidence>
<sequence length="247" mass="28002">MQWLRLMPFGSFMNTGSFVHKADPRAKLIFSATYLILAATSDGLRDILILAASSFVLILLSKLPVAYLWGGLQGLLPILFVLFVYHLLFNHSLTQAIVIPCKLAFMIVTTTTLTLTTSPRMLTQGLAAILHPLRYFRFPVRKFVLMCSLAFRFMPLLIEEIDMMFKSAQIKNARSGSASLRTTLQRRLNMFLALLYAVFRRADQLAFAMEARCFPGVERRADSLRMGWRDAVLIGFALTLVLIRIFI</sequence>
<dbReference type="PANTHER" id="PTHR33514:SF13">
    <property type="entry name" value="PROTEIN ABCI12, CHLOROPLASTIC"/>
    <property type="match status" value="1"/>
</dbReference>
<evidence type="ECO:0000313" key="6">
    <source>
        <dbReference type="EMBL" id="MBB3129857.1"/>
    </source>
</evidence>
<feature type="transmembrane region" description="Helical" evidence="5">
    <location>
        <begin position="96"/>
        <end position="118"/>
    </location>
</feature>